<reference evidence="3 4" key="1">
    <citation type="submission" date="2018-10" db="EMBL/GenBank/DDBJ databases">
        <title>Isolation, diversity and antifungal activity of actinobacteria from wheat.</title>
        <authorList>
            <person name="Han C."/>
        </authorList>
    </citation>
    <scope>NUCLEOTIDE SEQUENCE [LARGE SCALE GENOMIC DNA]</scope>
    <source>
        <strain evidence="3 4">NEAU-YY642</strain>
    </source>
</reference>
<dbReference type="InterPro" id="IPR000120">
    <property type="entry name" value="Amidase"/>
</dbReference>
<dbReference type="PANTHER" id="PTHR11895:SF169">
    <property type="entry name" value="GLUTAMYL-TRNA(GLN) AMIDOTRANSFERASE"/>
    <property type="match status" value="1"/>
</dbReference>
<gene>
    <name evidence="3" type="ORF">EBN88_12640</name>
</gene>
<feature type="non-terminal residue" evidence="3">
    <location>
        <position position="248"/>
    </location>
</feature>
<accession>A0A3M2LSV3</accession>
<proteinExistence type="predicted"/>
<evidence type="ECO:0000259" key="2">
    <source>
        <dbReference type="Pfam" id="PF01425"/>
    </source>
</evidence>
<name>A0A3M2LSV3_9ACTN</name>
<dbReference type="PANTHER" id="PTHR11895">
    <property type="entry name" value="TRANSAMIDASE"/>
    <property type="match status" value="1"/>
</dbReference>
<dbReference type="GO" id="GO:0016787">
    <property type="term" value="F:hydrolase activity"/>
    <property type="evidence" value="ECO:0007669"/>
    <property type="project" value="UniProtKB-KW"/>
</dbReference>
<evidence type="ECO:0000313" key="4">
    <source>
        <dbReference type="Proteomes" id="UP000278673"/>
    </source>
</evidence>
<dbReference type="SUPFAM" id="SSF75304">
    <property type="entry name" value="Amidase signature (AS) enzymes"/>
    <property type="match status" value="1"/>
</dbReference>
<dbReference type="Proteomes" id="UP000278673">
    <property type="component" value="Unassembled WGS sequence"/>
</dbReference>
<evidence type="ECO:0000313" key="3">
    <source>
        <dbReference type="EMBL" id="RMI40564.1"/>
    </source>
</evidence>
<evidence type="ECO:0000256" key="1">
    <source>
        <dbReference type="SAM" id="MobiDB-lite"/>
    </source>
</evidence>
<dbReference type="Pfam" id="PF01425">
    <property type="entry name" value="Amidase"/>
    <property type="match status" value="1"/>
</dbReference>
<comment type="caution">
    <text evidence="3">The sequence shown here is derived from an EMBL/GenBank/DDBJ whole genome shotgun (WGS) entry which is preliminary data.</text>
</comment>
<organism evidence="3 4">
    <name type="scientific">Streptomyces triticirhizae</name>
    <dbReference type="NCBI Taxonomy" id="2483353"/>
    <lineage>
        <taxon>Bacteria</taxon>
        <taxon>Bacillati</taxon>
        <taxon>Actinomycetota</taxon>
        <taxon>Actinomycetes</taxon>
        <taxon>Kitasatosporales</taxon>
        <taxon>Streptomycetaceae</taxon>
        <taxon>Streptomyces</taxon>
    </lineage>
</organism>
<dbReference type="InterPro" id="IPR023631">
    <property type="entry name" value="Amidase_dom"/>
</dbReference>
<feature type="region of interest" description="Disordered" evidence="1">
    <location>
        <begin position="122"/>
        <end position="141"/>
    </location>
</feature>
<dbReference type="AlphaFoldDB" id="A0A3M2LSV3"/>
<dbReference type="EMBL" id="RFFJ01000056">
    <property type="protein sequence ID" value="RMI40564.1"/>
    <property type="molecule type" value="Genomic_DNA"/>
</dbReference>
<dbReference type="InterPro" id="IPR036928">
    <property type="entry name" value="AS_sf"/>
</dbReference>
<protein>
    <submittedName>
        <fullName evidence="3">Allophanate hydrolase</fullName>
    </submittedName>
</protein>
<keyword evidence="3" id="KW-0378">Hydrolase</keyword>
<keyword evidence="4" id="KW-1185">Reference proteome</keyword>
<sequence>MTTTRTNRTTAVERTRRALALLAERARPEAWIAVRPETELLAEAAALDARVAAGEALPLAGLVCAVKDNIDVAGLPTTAGCPGYAYAPERDAPAVARLRAAGALVVGKTALDQFATGLVGTRSPHGPVRSAGDPERVSGGSSSGSAVAVAVGVVDFALGTDTAGSGRVPAAFQGIVGVKPTLGLVPTEGVVPAARSFDCVTVFAPTLGLAGEVAGVMAEGAPGVGGRAWPADAPLGAPPAPVVAVPAE</sequence>
<feature type="domain" description="Amidase" evidence="2">
    <location>
        <begin position="26"/>
        <end position="206"/>
    </location>
</feature>
<dbReference type="Gene3D" id="3.90.1300.10">
    <property type="entry name" value="Amidase signature (AS) domain"/>
    <property type="match status" value="1"/>
</dbReference>